<dbReference type="PROSITE" id="PS00018">
    <property type="entry name" value="EF_HAND_1"/>
    <property type="match status" value="1"/>
</dbReference>
<evidence type="ECO:0000256" key="1">
    <source>
        <dbReference type="SAM" id="MobiDB-lite"/>
    </source>
</evidence>
<dbReference type="InterPro" id="IPR011992">
    <property type="entry name" value="EF-hand-dom_pair"/>
</dbReference>
<evidence type="ECO:0000259" key="2">
    <source>
        <dbReference type="PROSITE" id="PS50222"/>
    </source>
</evidence>
<dbReference type="Pfam" id="PF13202">
    <property type="entry name" value="EF-hand_5"/>
    <property type="match status" value="1"/>
</dbReference>
<evidence type="ECO:0000313" key="4">
    <source>
        <dbReference type="Proteomes" id="UP001597283"/>
    </source>
</evidence>
<sequence>MIAVLLMLTAAQAAVPPQAGVPVDPYRPAPATIVAEPVALFIAGMDHDRDGRTTAAELREGLTEVTRGTPGFATGIGYIAYSDWAERYLGDRNAVPTPFDLDRNGDQKVTFDELADRFDTLFARFDANKDGAVSRAELLTVRTTPYNRPDGDRRGRRGGGRPQER</sequence>
<reference evidence="4" key="1">
    <citation type="journal article" date="2019" name="Int. J. Syst. Evol. Microbiol.">
        <title>The Global Catalogue of Microorganisms (GCM) 10K type strain sequencing project: providing services to taxonomists for standard genome sequencing and annotation.</title>
        <authorList>
            <consortium name="The Broad Institute Genomics Platform"/>
            <consortium name="The Broad Institute Genome Sequencing Center for Infectious Disease"/>
            <person name="Wu L."/>
            <person name="Ma J."/>
        </authorList>
    </citation>
    <scope>NUCLEOTIDE SEQUENCE [LARGE SCALE GENOMIC DNA]</scope>
    <source>
        <strain evidence="4">Q85</strain>
    </source>
</reference>
<evidence type="ECO:0000313" key="3">
    <source>
        <dbReference type="EMBL" id="MFD1786623.1"/>
    </source>
</evidence>
<proteinExistence type="predicted"/>
<dbReference type="Gene3D" id="1.10.238.10">
    <property type="entry name" value="EF-hand"/>
    <property type="match status" value="1"/>
</dbReference>
<name>A0ABW4NA75_9SPHN</name>
<dbReference type="SUPFAM" id="SSF47473">
    <property type="entry name" value="EF-hand"/>
    <property type="match status" value="1"/>
</dbReference>
<dbReference type="InterPro" id="IPR018247">
    <property type="entry name" value="EF_Hand_1_Ca_BS"/>
</dbReference>
<comment type="caution">
    <text evidence="3">The sequence shown here is derived from an EMBL/GenBank/DDBJ whole genome shotgun (WGS) entry which is preliminary data.</text>
</comment>
<keyword evidence="4" id="KW-1185">Reference proteome</keyword>
<feature type="region of interest" description="Disordered" evidence="1">
    <location>
        <begin position="142"/>
        <end position="165"/>
    </location>
</feature>
<gene>
    <name evidence="3" type="ORF">ACFSC3_03460</name>
</gene>
<organism evidence="3 4">
    <name type="scientific">Sphingomonas floccifaciens</name>
    <dbReference type="NCBI Taxonomy" id="1844115"/>
    <lineage>
        <taxon>Bacteria</taxon>
        <taxon>Pseudomonadati</taxon>
        <taxon>Pseudomonadota</taxon>
        <taxon>Alphaproteobacteria</taxon>
        <taxon>Sphingomonadales</taxon>
        <taxon>Sphingomonadaceae</taxon>
        <taxon>Sphingomonas</taxon>
    </lineage>
</organism>
<protein>
    <submittedName>
        <fullName evidence="3">EF-hand domain-containing protein</fullName>
    </submittedName>
</protein>
<dbReference type="PROSITE" id="PS50222">
    <property type="entry name" value="EF_HAND_2"/>
    <property type="match status" value="1"/>
</dbReference>
<accession>A0ABW4NA75</accession>
<dbReference type="EMBL" id="JBHUFC010000002">
    <property type="protein sequence ID" value="MFD1786623.1"/>
    <property type="molecule type" value="Genomic_DNA"/>
</dbReference>
<dbReference type="InterPro" id="IPR002048">
    <property type="entry name" value="EF_hand_dom"/>
</dbReference>
<dbReference type="RefSeq" id="WP_380938778.1">
    <property type="nucleotide sequence ID" value="NZ_JBHUFC010000002.1"/>
</dbReference>
<feature type="domain" description="EF-hand" evidence="2">
    <location>
        <begin position="113"/>
        <end position="148"/>
    </location>
</feature>
<dbReference type="Proteomes" id="UP001597283">
    <property type="component" value="Unassembled WGS sequence"/>
</dbReference>